<reference evidence="2" key="1">
    <citation type="journal article" date="2020" name="mSystems">
        <title>Genome- and Community-Level Interaction Insights into Carbon Utilization and Element Cycling Functions of Hydrothermarchaeota in Hydrothermal Sediment.</title>
        <authorList>
            <person name="Zhou Z."/>
            <person name="Liu Y."/>
            <person name="Xu W."/>
            <person name="Pan J."/>
            <person name="Luo Z.H."/>
            <person name="Li M."/>
        </authorList>
    </citation>
    <scope>NUCLEOTIDE SEQUENCE [LARGE SCALE GENOMIC DNA]</scope>
    <source>
        <strain evidence="2">SpSt-780</strain>
    </source>
</reference>
<proteinExistence type="predicted"/>
<dbReference type="InterPro" id="IPR014756">
    <property type="entry name" value="Ig_E-set"/>
</dbReference>
<gene>
    <name evidence="2" type="ORF">ENV67_01405</name>
</gene>
<dbReference type="Gene3D" id="2.60.40.10">
    <property type="entry name" value="Immunoglobulins"/>
    <property type="match status" value="1"/>
</dbReference>
<dbReference type="PANTHER" id="PTHR47434">
    <property type="entry name" value="PROTEIN PTST HOMOLOG 3, CHLOROPLASTIC"/>
    <property type="match status" value="1"/>
</dbReference>
<organism evidence="2">
    <name type="scientific">candidate division WOR-3 bacterium</name>
    <dbReference type="NCBI Taxonomy" id="2052148"/>
    <lineage>
        <taxon>Bacteria</taxon>
        <taxon>Bacteria division WOR-3</taxon>
    </lineage>
</organism>
<sequence length="131" mass="14745">MKRLFLIFSIFLNCAFVNLVKPRLPPPEITKNGVIFRFYAPSAKYVTLAGDFNGWGGTSTGRYDPSIDRMRDDGMEGDEKANDGVWTIVKKLPPGVYQYKFVVDGLNWYIDPGNPETIQSGGYTNSVVRVR</sequence>
<dbReference type="InterPro" id="IPR032640">
    <property type="entry name" value="AMPK1_CBM"/>
</dbReference>
<dbReference type="SUPFAM" id="SSF81296">
    <property type="entry name" value="E set domains"/>
    <property type="match status" value="1"/>
</dbReference>
<comment type="caution">
    <text evidence="2">The sequence shown here is derived from an EMBL/GenBank/DDBJ whole genome shotgun (WGS) entry which is preliminary data.</text>
</comment>
<dbReference type="CDD" id="cd02859">
    <property type="entry name" value="E_set_AMPKbeta_like_N"/>
    <property type="match status" value="1"/>
</dbReference>
<dbReference type="EMBL" id="DTHG01000017">
    <property type="protein sequence ID" value="HGW91183.1"/>
    <property type="molecule type" value="Genomic_DNA"/>
</dbReference>
<evidence type="ECO:0000313" key="2">
    <source>
        <dbReference type="EMBL" id="HGW91183.1"/>
    </source>
</evidence>
<name>A0A7C4Y538_UNCW3</name>
<dbReference type="InterPro" id="IPR013783">
    <property type="entry name" value="Ig-like_fold"/>
</dbReference>
<dbReference type="Pfam" id="PF16561">
    <property type="entry name" value="AMPK1_CBM"/>
    <property type="match status" value="1"/>
</dbReference>
<evidence type="ECO:0000259" key="1">
    <source>
        <dbReference type="Pfam" id="PF16561"/>
    </source>
</evidence>
<dbReference type="AlphaFoldDB" id="A0A7C4Y538"/>
<feature type="domain" description="AMP-activated protein kinase glycogen-binding" evidence="1">
    <location>
        <begin position="43"/>
        <end position="131"/>
    </location>
</feature>
<dbReference type="NCBIfam" id="NF041940">
    <property type="entry name" value="choice_anch_X"/>
    <property type="match status" value="1"/>
</dbReference>
<protein>
    <recommendedName>
        <fullName evidence="1">AMP-activated protein kinase glycogen-binding domain-containing protein</fullName>
    </recommendedName>
</protein>
<accession>A0A7C4Y538</accession>